<dbReference type="InterPro" id="IPR036390">
    <property type="entry name" value="WH_DNA-bd_sf"/>
</dbReference>
<proteinExistence type="inferred from homology"/>
<feature type="domain" description="HTH lysR-type" evidence="5">
    <location>
        <begin position="5"/>
        <end position="62"/>
    </location>
</feature>
<keyword evidence="3" id="KW-0238">DNA-binding</keyword>
<protein>
    <submittedName>
        <fullName evidence="7">LysR family transcriptional regulator</fullName>
    </submittedName>
    <submittedName>
        <fullName evidence="6">Transcriptional regulator, LysR family</fullName>
    </submittedName>
</protein>
<dbReference type="PRINTS" id="PR00039">
    <property type="entry name" value="HTHLYSR"/>
</dbReference>
<comment type="similarity">
    <text evidence="1">Belongs to the LysR transcriptional regulatory family.</text>
</comment>
<dbReference type="SUPFAM" id="SSF53850">
    <property type="entry name" value="Periplasmic binding protein-like II"/>
    <property type="match status" value="1"/>
</dbReference>
<dbReference type="AlphaFoldDB" id="A0A0P7X4K5"/>
<keyword evidence="9" id="KW-1185">Reference proteome</keyword>
<evidence type="ECO:0000256" key="2">
    <source>
        <dbReference type="ARBA" id="ARBA00023015"/>
    </source>
</evidence>
<evidence type="ECO:0000259" key="5">
    <source>
        <dbReference type="PROSITE" id="PS50931"/>
    </source>
</evidence>
<dbReference type="Proteomes" id="UP000050413">
    <property type="component" value="Unassembled WGS sequence"/>
</dbReference>
<evidence type="ECO:0000256" key="3">
    <source>
        <dbReference type="ARBA" id="ARBA00023125"/>
    </source>
</evidence>
<dbReference type="RefSeq" id="WP_072246373.1">
    <property type="nucleotide sequence ID" value="NZ_FBYC01000004.1"/>
</dbReference>
<dbReference type="InterPro" id="IPR036388">
    <property type="entry name" value="WH-like_DNA-bd_sf"/>
</dbReference>
<dbReference type="Pfam" id="PF00126">
    <property type="entry name" value="HTH_1"/>
    <property type="match status" value="1"/>
</dbReference>
<evidence type="ECO:0000313" key="9">
    <source>
        <dbReference type="Proteomes" id="UP000182045"/>
    </source>
</evidence>
<gene>
    <name evidence="6" type="ORF">Ga0058931_2203</name>
    <name evidence="7" type="ORF">HLUCCA05_02350</name>
</gene>
<dbReference type="PROSITE" id="PS50931">
    <property type="entry name" value="HTH_LYSR"/>
    <property type="match status" value="1"/>
</dbReference>
<dbReference type="Pfam" id="PF03466">
    <property type="entry name" value="LysR_substrate"/>
    <property type="match status" value="1"/>
</dbReference>
<dbReference type="Proteomes" id="UP000182045">
    <property type="component" value="Unassembled WGS sequence"/>
</dbReference>
<evidence type="ECO:0000256" key="4">
    <source>
        <dbReference type="ARBA" id="ARBA00023163"/>
    </source>
</evidence>
<dbReference type="PATRIC" id="fig|1666912.4.peg.1621"/>
<organism evidence="7 8">
    <name type="scientific">Roseibaca calidilacus</name>
    <dbReference type="NCBI Taxonomy" id="1666912"/>
    <lineage>
        <taxon>Bacteria</taxon>
        <taxon>Pseudomonadati</taxon>
        <taxon>Pseudomonadota</taxon>
        <taxon>Alphaproteobacteria</taxon>
        <taxon>Rhodobacterales</taxon>
        <taxon>Paracoccaceae</taxon>
        <taxon>Roseinatronobacter</taxon>
    </lineage>
</organism>
<reference evidence="6 9" key="2">
    <citation type="submission" date="2016-01" db="EMBL/GenBank/DDBJ databases">
        <authorList>
            <person name="Varghese N."/>
        </authorList>
    </citation>
    <scope>NUCLEOTIDE SEQUENCE [LARGE SCALE GENOMIC DNA]</scope>
    <source>
        <strain evidence="6 9">HL-91</strain>
    </source>
</reference>
<accession>A0A0P7X4K5</accession>
<name>A0A0P7X4K5_9RHOB</name>
<dbReference type="GO" id="GO:0003700">
    <property type="term" value="F:DNA-binding transcription factor activity"/>
    <property type="evidence" value="ECO:0007669"/>
    <property type="project" value="InterPro"/>
</dbReference>
<dbReference type="GO" id="GO:0010628">
    <property type="term" value="P:positive regulation of gene expression"/>
    <property type="evidence" value="ECO:0007669"/>
    <property type="project" value="TreeGrafter"/>
</dbReference>
<dbReference type="InterPro" id="IPR000847">
    <property type="entry name" value="LysR_HTH_N"/>
</dbReference>
<dbReference type="GO" id="GO:0043565">
    <property type="term" value="F:sequence-specific DNA binding"/>
    <property type="evidence" value="ECO:0007669"/>
    <property type="project" value="TreeGrafter"/>
</dbReference>
<dbReference type="Gene3D" id="3.40.190.290">
    <property type="match status" value="1"/>
</dbReference>
<sequence length="310" mass="34616">MDRQLSLRQLEALLAVVEHGTMTRASQALGISQPAVSRLLADLTESLGFPVLERHEGRLAPTQEARFLLPDIKRSIELVERISDAGRSIIQRKAGELRIACLPGFAVSYLPEFLAGFLRGRPDVTLTLEPDRPERILEWMVGAQFDVGITDTDGFEGHPALESTSIDIRTVCIFPETSPLARLSVIRPRDLVGQKLIHARRESDYFRRLQAVFEQEGAPIETFIEARQFTTACEFVRHGAGVSVISELDAVQYAARGVAFRPFAPVVPHRLSLVRPIHKAPSLIALEFIEEFSNSLKRFALRRQSPMTGQ</sequence>
<dbReference type="SUPFAM" id="SSF46785">
    <property type="entry name" value="Winged helix' DNA-binding domain"/>
    <property type="match status" value="1"/>
</dbReference>
<dbReference type="STRING" id="1666912.Ga0058931_2203"/>
<evidence type="ECO:0000313" key="6">
    <source>
        <dbReference type="EMBL" id="CUX82161.1"/>
    </source>
</evidence>
<dbReference type="InterPro" id="IPR005119">
    <property type="entry name" value="LysR_subst-bd"/>
</dbReference>
<keyword evidence="4" id="KW-0804">Transcription</keyword>
<dbReference type="EMBL" id="FBYC01000004">
    <property type="protein sequence ID" value="CUX82161.1"/>
    <property type="molecule type" value="Genomic_DNA"/>
</dbReference>
<comment type="caution">
    <text evidence="7">The sequence shown here is derived from an EMBL/GenBank/DDBJ whole genome shotgun (WGS) entry which is preliminary data.</text>
</comment>
<dbReference type="Gene3D" id="1.10.10.10">
    <property type="entry name" value="Winged helix-like DNA-binding domain superfamily/Winged helix DNA-binding domain"/>
    <property type="match status" value="1"/>
</dbReference>
<dbReference type="EMBL" id="LJSG01000002">
    <property type="protein sequence ID" value="KPP95517.1"/>
    <property type="molecule type" value="Genomic_DNA"/>
</dbReference>
<keyword evidence="2" id="KW-0805">Transcription regulation</keyword>
<dbReference type="PANTHER" id="PTHR30427">
    <property type="entry name" value="TRANSCRIPTIONAL ACTIVATOR PROTEIN LYSR"/>
    <property type="match status" value="1"/>
</dbReference>
<evidence type="ECO:0000256" key="1">
    <source>
        <dbReference type="ARBA" id="ARBA00009437"/>
    </source>
</evidence>
<reference evidence="7 8" key="1">
    <citation type="submission" date="2015-09" db="EMBL/GenBank/DDBJ databases">
        <title>Identification and resolution of microdiversity through metagenomic sequencing of parallel consortia.</title>
        <authorList>
            <person name="Nelson W.C."/>
            <person name="Romine M.F."/>
            <person name="Lindemann S.R."/>
        </authorList>
    </citation>
    <scope>NUCLEOTIDE SEQUENCE [LARGE SCALE GENOMIC DNA]</scope>
    <source>
        <strain evidence="7">HL-91</strain>
    </source>
</reference>
<dbReference type="OrthoDB" id="8479870at2"/>
<evidence type="ECO:0000313" key="8">
    <source>
        <dbReference type="Proteomes" id="UP000050413"/>
    </source>
</evidence>
<evidence type="ECO:0000313" key="7">
    <source>
        <dbReference type="EMBL" id="KPP95517.1"/>
    </source>
</evidence>
<dbReference type="PANTHER" id="PTHR30427:SF1">
    <property type="entry name" value="TRANSCRIPTIONAL ACTIVATOR PROTEIN LYSR"/>
    <property type="match status" value="1"/>
</dbReference>